<evidence type="ECO:0000313" key="2">
    <source>
        <dbReference type="Proteomes" id="UP000035159"/>
    </source>
</evidence>
<proteinExistence type="predicted"/>
<name>A0A0G2ZEC2_9BACT</name>
<organism evidence="1 2">
    <name type="scientific">Kosmotoga pacifica</name>
    <dbReference type="NCBI Taxonomy" id="1330330"/>
    <lineage>
        <taxon>Bacteria</taxon>
        <taxon>Thermotogati</taxon>
        <taxon>Thermotogota</taxon>
        <taxon>Thermotogae</taxon>
        <taxon>Kosmotogales</taxon>
        <taxon>Kosmotogaceae</taxon>
        <taxon>Kosmotoga</taxon>
    </lineage>
</organism>
<evidence type="ECO:0000313" key="1">
    <source>
        <dbReference type="EMBL" id="AKI97178.1"/>
    </source>
</evidence>
<dbReference type="AlphaFoldDB" id="A0A0G2ZEC2"/>
<dbReference type="Proteomes" id="UP000035159">
    <property type="component" value="Chromosome"/>
</dbReference>
<accession>A0A0G2ZEC2</accession>
<sequence length="87" mass="9725">MSAPISNPPKQRLIVRKFLLLTRKVFSVNLIEKGHFVGKIFQEFTDPRTRVRITFTAVVQSPFFAALNEGTIYAHLPCSTGFTAAAD</sequence>
<dbReference type="KEGG" id="kpf:IX53_04415"/>
<keyword evidence="2" id="KW-1185">Reference proteome</keyword>
<gene>
    <name evidence="1" type="ORF">IX53_04415</name>
</gene>
<reference evidence="1 2" key="1">
    <citation type="submission" date="2015-04" db="EMBL/GenBank/DDBJ databases">
        <title>Complete Genome Sequence of Kosmotoga pacifica SLHLJ1.</title>
        <authorList>
            <person name="Jiang L.J."/>
            <person name="Shao Z.Z."/>
            <person name="Jebbar M."/>
        </authorList>
    </citation>
    <scope>NUCLEOTIDE SEQUENCE [LARGE SCALE GENOMIC DNA]</scope>
    <source>
        <strain evidence="1 2">SLHLJ1</strain>
    </source>
</reference>
<dbReference type="EMBL" id="CP011232">
    <property type="protein sequence ID" value="AKI97178.1"/>
    <property type="molecule type" value="Genomic_DNA"/>
</dbReference>
<protein>
    <submittedName>
        <fullName evidence="1">Uncharacterized protein</fullName>
    </submittedName>
</protein>